<dbReference type="GO" id="GO:0016020">
    <property type="term" value="C:membrane"/>
    <property type="evidence" value="ECO:0007669"/>
    <property type="project" value="UniProtKB-SubCell"/>
</dbReference>
<sequence length="290" mass="33036">MNTADLRSRMTFEIFDPDDKCVTKMENLDNYRTFFGIIYTLLAVLSLACLIIVTVTLYVINRTRKILAYVFINFLNITQLIYMLPTFVIVLPCTLTDCQYYTDRITMIFAWPDTFGFYAGAGINCLIALERLSIFLLPSSHKVLEKYAKVWCSIPWLIGIAFLAFTNSITCHKWYNKFSMQYTYECGNCTIFNTVNLQFVFLTFTLSIFVIMVCGYVVVVIAIKRKRKLHGISSGAGPEIQLVVVGIGNVGLQPFAILIFNKTVRNGFISLISLNRRRVFILNSVQVAVS</sequence>
<evidence type="ECO:0000256" key="3">
    <source>
        <dbReference type="ARBA" id="ARBA00022989"/>
    </source>
</evidence>
<evidence type="ECO:0000256" key="2">
    <source>
        <dbReference type="ARBA" id="ARBA00022692"/>
    </source>
</evidence>
<gene>
    <name evidence="7" type="ORF">EVEC_LOCUS4079</name>
</gene>
<comment type="subcellular location">
    <subcellularLocation>
        <location evidence="1">Membrane</location>
    </subcellularLocation>
</comment>
<dbReference type="SUPFAM" id="SSF81321">
    <property type="entry name" value="Family A G protein-coupled receptor-like"/>
    <property type="match status" value="1"/>
</dbReference>
<dbReference type="AlphaFoldDB" id="A0A0N4V2X0"/>
<feature type="transmembrane region" description="Helical" evidence="5">
    <location>
        <begin position="150"/>
        <end position="170"/>
    </location>
</feature>
<reference evidence="7 8" key="2">
    <citation type="submission" date="2018-10" db="EMBL/GenBank/DDBJ databases">
        <authorList>
            <consortium name="Pathogen Informatics"/>
        </authorList>
    </citation>
    <scope>NUCLEOTIDE SEQUENCE [LARGE SCALE GENOMIC DNA]</scope>
</reference>
<keyword evidence="8" id="KW-1185">Reference proteome</keyword>
<keyword evidence="4 5" id="KW-0472">Membrane</keyword>
<protein>
    <submittedName>
        <fullName evidence="9">G_PROTEIN_RECEP_F1_2 domain-containing protein</fullName>
    </submittedName>
</protein>
<keyword evidence="3 5" id="KW-1133">Transmembrane helix</keyword>
<feature type="transmembrane region" description="Helical" evidence="5">
    <location>
        <begin position="66"/>
        <end position="88"/>
    </location>
</feature>
<evidence type="ECO:0000313" key="7">
    <source>
        <dbReference type="EMBL" id="VDD89328.1"/>
    </source>
</evidence>
<proteinExistence type="predicted"/>
<dbReference type="EMBL" id="UXUI01007758">
    <property type="protein sequence ID" value="VDD89328.1"/>
    <property type="molecule type" value="Genomic_DNA"/>
</dbReference>
<evidence type="ECO:0000259" key="6">
    <source>
        <dbReference type="PROSITE" id="PS50262"/>
    </source>
</evidence>
<keyword evidence="2 5" id="KW-0812">Transmembrane</keyword>
<feature type="transmembrane region" description="Helical" evidence="5">
    <location>
        <begin position="34"/>
        <end position="59"/>
    </location>
</feature>
<reference evidence="9" key="1">
    <citation type="submission" date="2017-02" db="UniProtKB">
        <authorList>
            <consortium name="WormBaseParasite"/>
        </authorList>
    </citation>
    <scope>IDENTIFICATION</scope>
</reference>
<dbReference type="PROSITE" id="PS50262">
    <property type="entry name" value="G_PROTEIN_RECEP_F1_2"/>
    <property type="match status" value="1"/>
</dbReference>
<evidence type="ECO:0000313" key="8">
    <source>
        <dbReference type="Proteomes" id="UP000274131"/>
    </source>
</evidence>
<dbReference type="Gene3D" id="1.20.1070.10">
    <property type="entry name" value="Rhodopsin 7-helix transmembrane proteins"/>
    <property type="match status" value="1"/>
</dbReference>
<dbReference type="InterPro" id="IPR017452">
    <property type="entry name" value="GPCR_Rhodpsn_7TM"/>
</dbReference>
<feature type="transmembrane region" description="Helical" evidence="5">
    <location>
        <begin position="108"/>
        <end position="129"/>
    </location>
</feature>
<name>A0A0N4V2X0_ENTVE</name>
<dbReference type="Proteomes" id="UP000274131">
    <property type="component" value="Unassembled WGS sequence"/>
</dbReference>
<evidence type="ECO:0000313" key="9">
    <source>
        <dbReference type="WBParaSite" id="EVEC_0000437101-mRNA-1"/>
    </source>
</evidence>
<accession>A0A0N4V2X0</accession>
<organism evidence="9">
    <name type="scientific">Enterobius vermicularis</name>
    <name type="common">Human pinworm</name>
    <dbReference type="NCBI Taxonomy" id="51028"/>
    <lineage>
        <taxon>Eukaryota</taxon>
        <taxon>Metazoa</taxon>
        <taxon>Ecdysozoa</taxon>
        <taxon>Nematoda</taxon>
        <taxon>Chromadorea</taxon>
        <taxon>Rhabditida</taxon>
        <taxon>Spirurina</taxon>
        <taxon>Oxyuridomorpha</taxon>
        <taxon>Oxyuroidea</taxon>
        <taxon>Oxyuridae</taxon>
        <taxon>Enterobius</taxon>
    </lineage>
</organism>
<evidence type="ECO:0000256" key="5">
    <source>
        <dbReference type="SAM" id="Phobius"/>
    </source>
</evidence>
<evidence type="ECO:0000256" key="1">
    <source>
        <dbReference type="ARBA" id="ARBA00004370"/>
    </source>
</evidence>
<dbReference type="WBParaSite" id="EVEC_0000437101-mRNA-1">
    <property type="protein sequence ID" value="EVEC_0000437101-mRNA-1"/>
    <property type="gene ID" value="EVEC_0000437101"/>
</dbReference>
<feature type="domain" description="G-protein coupled receptors family 1 profile" evidence="6">
    <location>
        <begin position="50"/>
        <end position="290"/>
    </location>
</feature>
<feature type="transmembrane region" description="Helical" evidence="5">
    <location>
        <begin position="199"/>
        <end position="223"/>
    </location>
</feature>
<evidence type="ECO:0000256" key="4">
    <source>
        <dbReference type="ARBA" id="ARBA00023136"/>
    </source>
</evidence>